<dbReference type="EnsemblMetazoa" id="PPA46092.1">
    <property type="protein sequence ID" value="PPA46092.1"/>
    <property type="gene ID" value="WBGene00284461"/>
</dbReference>
<organism evidence="1 2">
    <name type="scientific">Pristionchus pacificus</name>
    <name type="common">Parasitic nematode worm</name>
    <dbReference type="NCBI Taxonomy" id="54126"/>
    <lineage>
        <taxon>Eukaryota</taxon>
        <taxon>Metazoa</taxon>
        <taxon>Ecdysozoa</taxon>
        <taxon>Nematoda</taxon>
        <taxon>Chromadorea</taxon>
        <taxon>Rhabditida</taxon>
        <taxon>Rhabditina</taxon>
        <taxon>Diplogasteromorpha</taxon>
        <taxon>Diplogasteroidea</taxon>
        <taxon>Neodiplogasteridae</taxon>
        <taxon>Pristionchus</taxon>
    </lineage>
</organism>
<evidence type="ECO:0000313" key="1">
    <source>
        <dbReference type="EnsemblMetazoa" id="PPA46092.1"/>
    </source>
</evidence>
<proteinExistence type="predicted"/>
<evidence type="ECO:0000313" key="2">
    <source>
        <dbReference type="Proteomes" id="UP000005239"/>
    </source>
</evidence>
<sequence>MDMVHLNSQLLHVLQQPGLLLLEHFRLKWMPWSKTSSPISSLPHPSPSSSPSFAVGTFWLPLDSEFAYYDNYLWHHIALAWWTEAAVSAFMGSFLLRAEMSLEILSKFRLELKSK</sequence>
<protein>
    <submittedName>
        <fullName evidence="1">Uncharacterized protein</fullName>
    </submittedName>
</protein>
<accession>A0A8R1Z912</accession>
<accession>A0A2A6BWR9</accession>
<dbReference type="AlphaFoldDB" id="A0A2A6BWR9"/>
<dbReference type="Proteomes" id="UP000005239">
    <property type="component" value="Unassembled WGS sequence"/>
</dbReference>
<reference evidence="1" key="2">
    <citation type="submission" date="2022-06" db="UniProtKB">
        <authorList>
            <consortium name="EnsemblMetazoa"/>
        </authorList>
    </citation>
    <scope>IDENTIFICATION</scope>
    <source>
        <strain evidence="1">PS312</strain>
    </source>
</reference>
<keyword evidence="2" id="KW-1185">Reference proteome</keyword>
<reference evidence="2" key="1">
    <citation type="journal article" date="2008" name="Nat. Genet.">
        <title>The Pristionchus pacificus genome provides a unique perspective on nematode lifestyle and parasitism.</title>
        <authorList>
            <person name="Dieterich C."/>
            <person name="Clifton S.W."/>
            <person name="Schuster L.N."/>
            <person name="Chinwalla A."/>
            <person name="Delehaunty K."/>
            <person name="Dinkelacker I."/>
            <person name="Fulton L."/>
            <person name="Fulton R."/>
            <person name="Godfrey J."/>
            <person name="Minx P."/>
            <person name="Mitreva M."/>
            <person name="Roeseler W."/>
            <person name="Tian H."/>
            <person name="Witte H."/>
            <person name="Yang S.P."/>
            <person name="Wilson R.K."/>
            <person name="Sommer R.J."/>
        </authorList>
    </citation>
    <scope>NUCLEOTIDE SEQUENCE [LARGE SCALE GENOMIC DNA]</scope>
    <source>
        <strain evidence="2">PS312</strain>
    </source>
</reference>
<name>A0A2A6BWR9_PRIPA</name>
<gene>
    <name evidence="1" type="primary">WBGene00284461</name>
</gene>